<evidence type="ECO:0000313" key="2">
    <source>
        <dbReference type="Proteomes" id="UP001205337"/>
    </source>
</evidence>
<dbReference type="Proteomes" id="UP001205337">
    <property type="component" value="Unassembled WGS sequence"/>
</dbReference>
<comment type="caution">
    <text evidence="1">The sequence shown here is derived from an EMBL/GenBank/DDBJ whole genome shotgun (WGS) entry which is preliminary data.</text>
</comment>
<reference evidence="1 2" key="1">
    <citation type="submission" date="2022-08" db="EMBL/GenBank/DDBJ databases">
        <authorList>
            <person name="Li F."/>
        </authorList>
    </citation>
    <scope>NUCLEOTIDE SEQUENCE [LARGE SCALE GENOMIC DNA]</scope>
    <source>
        <strain evidence="1 2">10F1B-8-1</strain>
    </source>
</reference>
<accession>A0ABT1ZJ59</accession>
<name>A0ABT1ZJ59_9MICO</name>
<evidence type="ECO:0000313" key="1">
    <source>
        <dbReference type="EMBL" id="MCS0500760.1"/>
    </source>
</evidence>
<keyword evidence="2" id="KW-1185">Reference proteome</keyword>
<gene>
    <name evidence="1" type="ORF">NUH29_14505</name>
</gene>
<proteinExistence type="predicted"/>
<dbReference type="EMBL" id="JANTHX010000014">
    <property type="protein sequence ID" value="MCS0500760.1"/>
    <property type="molecule type" value="Genomic_DNA"/>
</dbReference>
<protein>
    <submittedName>
        <fullName evidence="1">Uncharacterized protein</fullName>
    </submittedName>
</protein>
<dbReference type="RefSeq" id="WP_258799981.1">
    <property type="nucleotide sequence ID" value="NZ_JANTHX010000014.1"/>
</dbReference>
<sequence>MFAPLPTADEIEHHLELAARGIVLADGLVDERWEPVLMGVARRGVVTAADHRAVARLLAALDAEAARAD</sequence>
<organism evidence="1 2">
    <name type="scientific">Protaetiibacter mangrovi</name>
    <dbReference type="NCBI Taxonomy" id="2970926"/>
    <lineage>
        <taxon>Bacteria</taxon>
        <taxon>Bacillati</taxon>
        <taxon>Actinomycetota</taxon>
        <taxon>Actinomycetes</taxon>
        <taxon>Micrococcales</taxon>
        <taxon>Microbacteriaceae</taxon>
        <taxon>Protaetiibacter</taxon>
    </lineage>
</organism>